<feature type="region of interest" description="Disordered" evidence="7">
    <location>
        <begin position="1"/>
        <end position="24"/>
    </location>
</feature>
<feature type="region of interest" description="Disordered" evidence="7">
    <location>
        <begin position="50"/>
        <end position="161"/>
    </location>
</feature>
<dbReference type="STRING" id="296587.C1DXZ6"/>
<dbReference type="PROSITE" id="PS00036">
    <property type="entry name" value="BZIP_BASIC"/>
    <property type="match status" value="1"/>
</dbReference>
<dbReference type="Proteomes" id="UP000002009">
    <property type="component" value="Chromosome 2"/>
</dbReference>
<dbReference type="Gene3D" id="1.20.5.490">
    <property type="entry name" value="Single helix bin"/>
    <property type="match status" value="1"/>
</dbReference>
<evidence type="ECO:0000256" key="1">
    <source>
        <dbReference type="ARBA" id="ARBA00004123"/>
    </source>
</evidence>
<evidence type="ECO:0000256" key="2">
    <source>
        <dbReference type="ARBA" id="ARBA00007163"/>
    </source>
</evidence>
<dbReference type="AlphaFoldDB" id="C1DXZ6"/>
<evidence type="ECO:0000256" key="7">
    <source>
        <dbReference type="SAM" id="MobiDB-lite"/>
    </source>
</evidence>
<dbReference type="GO" id="GO:0045944">
    <property type="term" value="P:positive regulation of transcription by RNA polymerase II"/>
    <property type="evidence" value="ECO:0007669"/>
    <property type="project" value="InterPro"/>
</dbReference>
<dbReference type="PROSITE" id="PS50217">
    <property type="entry name" value="BZIP"/>
    <property type="match status" value="1"/>
</dbReference>
<keyword evidence="6" id="KW-0539">Nucleus</keyword>
<proteinExistence type="inferred from homology"/>
<dbReference type="InterPro" id="IPR044280">
    <property type="entry name" value="Hac1/HY5"/>
</dbReference>
<dbReference type="InterPro" id="IPR046347">
    <property type="entry name" value="bZIP_sf"/>
</dbReference>
<dbReference type="EMBL" id="CP001323">
    <property type="protein sequence ID" value="ACO60855.1"/>
    <property type="molecule type" value="Genomic_DNA"/>
</dbReference>
<keyword evidence="10" id="KW-1185">Reference proteome</keyword>
<dbReference type="GO" id="GO:0005634">
    <property type="term" value="C:nucleus"/>
    <property type="evidence" value="ECO:0007669"/>
    <property type="project" value="UniProtKB-SubCell"/>
</dbReference>
<evidence type="ECO:0000256" key="5">
    <source>
        <dbReference type="ARBA" id="ARBA00023163"/>
    </source>
</evidence>
<dbReference type="OrthoDB" id="674948at2759"/>
<feature type="domain" description="BZIP" evidence="8">
    <location>
        <begin position="129"/>
        <end position="192"/>
    </location>
</feature>
<evidence type="ECO:0000313" key="10">
    <source>
        <dbReference type="Proteomes" id="UP000002009"/>
    </source>
</evidence>
<evidence type="ECO:0000256" key="4">
    <source>
        <dbReference type="ARBA" id="ARBA00023125"/>
    </source>
</evidence>
<dbReference type="SMART" id="SM00338">
    <property type="entry name" value="BRLZ"/>
    <property type="match status" value="1"/>
</dbReference>
<sequence>MDSMFSQFHNGGHMPGQDGLPRHFMADMGDLSGAPGFPPGAPLFGSAMAAAADKPTAAQAAAGRLQRASARQAAKAAMTQKRKAQAQRKRPAAAEADEDDSDDGEDASVPTKPHEIAKSKYNHVEDEKERKRLKRLLRNRVSAQQARERKKAYMSTLEDERRNMETKMAELEAKINTLERENFMLRQVVKNATQGKTGGKGGQDHEVPA</sequence>
<dbReference type="InterPro" id="IPR004827">
    <property type="entry name" value="bZIP"/>
</dbReference>
<feature type="compositionally biased region" description="Acidic residues" evidence="7">
    <location>
        <begin position="95"/>
        <end position="106"/>
    </location>
</feature>
<dbReference type="RefSeq" id="XP_002499597.1">
    <property type="nucleotide sequence ID" value="XM_002499551.1"/>
</dbReference>
<gene>
    <name evidence="9" type="ORF">MICPUN_56115</name>
</gene>
<evidence type="ECO:0000259" key="8">
    <source>
        <dbReference type="PROSITE" id="PS50217"/>
    </source>
</evidence>
<evidence type="ECO:0000313" key="9">
    <source>
        <dbReference type="EMBL" id="ACO60855.1"/>
    </source>
</evidence>
<dbReference type="PANTHER" id="PTHR46714:SF6">
    <property type="entry name" value="TRANSCRIPTIONAL ACTIVATOR HAC1"/>
    <property type="match status" value="1"/>
</dbReference>
<dbReference type="GeneID" id="8241275"/>
<dbReference type="SUPFAM" id="SSF57959">
    <property type="entry name" value="Leucine zipper domain"/>
    <property type="match status" value="1"/>
</dbReference>
<comment type="subcellular location">
    <subcellularLocation>
        <location evidence="1">Nucleus</location>
    </subcellularLocation>
</comment>
<comment type="similarity">
    <text evidence="2">Belongs to the bZIP family.</text>
</comment>
<reference evidence="9 10" key="1">
    <citation type="journal article" date="2009" name="Science">
        <title>Green evolution and dynamic adaptations revealed by genomes of the marine picoeukaryotes Micromonas.</title>
        <authorList>
            <person name="Worden A.Z."/>
            <person name="Lee J.H."/>
            <person name="Mock T."/>
            <person name="Rouze P."/>
            <person name="Simmons M.P."/>
            <person name="Aerts A.L."/>
            <person name="Allen A.E."/>
            <person name="Cuvelier M.L."/>
            <person name="Derelle E."/>
            <person name="Everett M.V."/>
            <person name="Foulon E."/>
            <person name="Grimwood J."/>
            <person name="Gundlach H."/>
            <person name="Henrissat B."/>
            <person name="Napoli C."/>
            <person name="McDonald S.M."/>
            <person name="Parker M.S."/>
            <person name="Rombauts S."/>
            <person name="Salamov A."/>
            <person name="Von Dassow P."/>
            <person name="Badger J.H."/>
            <person name="Coutinho P.M."/>
            <person name="Demir E."/>
            <person name="Dubchak I."/>
            <person name="Gentemann C."/>
            <person name="Eikrem W."/>
            <person name="Gready J.E."/>
            <person name="John U."/>
            <person name="Lanier W."/>
            <person name="Lindquist E.A."/>
            <person name="Lucas S."/>
            <person name="Mayer K.F."/>
            <person name="Moreau H."/>
            <person name="Not F."/>
            <person name="Otillar R."/>
            <person name="Panaud O."/>
            <person name="Pangilinan J."/>
            <person name="Paulsen I."/>
            <person name="Piegu B."/>
            <person name="Poliakov A."/>
            <person name="Robbens S."/>
            <person name="Schmutz J."/>
            <person name="Toulza E."/>
            <person name="Wyss T."/>
            <person name="Zelensky A."/>
            <person name="Zhou K."/>
            <person name="Armbrust E.V."/>
            <person name="Bhattacharya D."/>
            <person name="Goodenough U.W."/>
            <person name="Van de Peer Y."/>
            <person name="Grigoriev I.V."/>
        </authorList>
    </citation>
    <scope>NUCLEOTIDE SEQUENCE [LARGE SCALE GENOMIC DNA]</scope>
    <source>
        <strain evidence="10">RCC299 / NOUM17</strain>
    </source>
</reference>
<dbReference type="GO" id="GO:0003677">
    <property type="term" value="F:DNA binding"/>
    <property type="evidence" value="ECO:0007669"/>
    <property type="project" value="UniProtKB-KW"/>
</dbReference>
<feature type="compositionally biased region" description="Low complexity" evidence="7">
    <location>
        <begin position="50"/>
        <end position="79"/>
    </location>
</feature>
<dbReference type="KEGG" id="mis:MICPUN_56115"/>
<dbReference type="InParanoid" id="C1DXZ6"/>
<feature type="compositionally biased region" description="Basic and acidic residues" evidence="7">
    <location>
        <begin position="112"/>
        <end position="130"/>
    </location>
</feature>
<dbReference type="Pfam" id="PF00170">
    <property type="entry name" value="bZIP_1"/>
    <property type="match status" value="1"/>
</dbReference>
<keyword evidence="3" id="KW-0805">Transcription regulation</keyword>
<protein>
    <submittedName>
        <fullName evidence="9">BZIP transcription factor</fullName>
    </submittedName>
</protein>
<keyword evidence="4" id="KW-0238">DNA-binding</keyword>
<evidence type="ECO:0000256" key="6">
    <source>
        <dbReference type="ARBA" id="ARBA00023242"/>
    </source>
</evidence>
<dbReference type="PANTHER" id="PTHR46714">
    <property type="entry name" value="TRANSCRIPTIONAL ACTIVATOR HAC1"/>
    <property type="match status" value="1"/>
</dbReference>
<evidence type="ECO:0000256" key="3">
    <source>
        <dbReference type="ARBA" id="ARBA00023015"/>
    </source>
</evidence>
<organism evidence="9 10">
    <name type="scientific">Micromonas commoda (strain RCC299 / NOUM17 / CCMP2709)</name>
    <name type="common">Picoplanktonic green alga</name>
    <dbReference type="NCBI Taxonomy" id="296587"/>
    <lineage>
        <taxon>Eukaryota</taxon>
        <taxon>Viridiplantae</taxon>
        <taxon>Chlorophyta</taxon>
        <taxon>Mamiellophyceae</taxon>
        <taxon>Mamiellales</taxon>
        <taxon>Mamiellaceae</taxon>
        <taxon>Micromonas</taxon>
    </lineage>
</organism>
<dbReference type="GO" id="GO:0000981">
    <property type="term" value="F:DNA-binding transcription factor activity, RNA polymerase II-specific"/>
    <property type="evidence" value="ECO:0007669"/>
    <property type="project" value="InterPro"/>
</dbReference>
<name>C1DXZ6_MICCC</name>
<keyword evidence="5" id="KW-0804">Transcription</keyword>
<accession>C1DXZ6</accession>
<feature type="compositionally biased region" description="Basic residues" evidence="7">
    <location>
        <begin position="80"/>
        <end position="91"/>
    </location>
</feature>
<dbReference type="eggNOG" id="KOG1414">
    <property type="taxonomic scope" value="Eukaryota"/>
</dbReference>
<dbReference type="CDD" id="cd14704">
    <property type="entry name" value="bZIP_HY5-like"/>
    <property type="match status" value="1"/>
</dbReference>